<reference evidence="3" key="1">
    <citation type="journal article" date="2018" name="Nat. Microbiol.">
        <title>Leveraging single-cell genomics to expand the fungal tree of life.</title>
        <authorList>
            <person name="Ahrendt S.R."/>
            <person name="Quandt C.A."/>
            <person name="Ciobanu D."/>
            <person name="Clum A."/>
            <person name="Salamov A."/>
            <person name="Andreopoulos B."/>
            <person name="Cheng J.F."/>
            <person name="Woyke T."/>
            <person name="Pelin A."/>
            <person name="Henrissat B."/>
            <person name="Reynolds N.K."/>
            <person name="Benny G.L."/>
            <person name="Smith M.E."/>
            <person name="James T.Y."/>
            <person name="Grigoriev I.V."/>
        </authorList>
    </citation>
    <scope>NUCLEOTIDE SEQUENCE [LARGE SCALE GENOMIC DNA]</scope>
    <source>
        <strain evidence="3">RSA 468</strain>
    </source>
</reference>
<organism evidence="2 3">
    <name type="scientific">Dimargaris cristalligena</name>
    <dbReference type="NCBI Taxonomy" id="215637"/>
    <lineage>
        <taxon>Eukaryota</taxon>
        <taxon>Fungi</taxon>
        <taxon>Fungi incertae sedis</taxon>
        <taxon>Zoopagomycota</taxon>
        <taxon>Kickxellomycotina</taxon>
        <taxon>Dimargaritomycetes</taxon>
        <taxon>Dimargaritales</taxon>
        <taxon>Dimargaritaceae</taxon>
        <taxon>Dimargaris</taxon>
    </lineage>
</organism>
<proteinExistence type="predicted"/>
<keyword evidence="3" id="KW-1185">Reference proteome</keyword>
<protein>
    <recommendedName>
        <fullName evidence="4">ER-bound oxygenase mpaB/mpaB'/Rubber oxygenase catalytic domain-containing protein</fullName>
    </recommendedName>
</protein>
<evidence type="ECO:0008006" key="4">
    <source>
        <dbReference type="Google" id="ProtNLM"/>
    </source>
</evidence>
<keyword evidence="1" id="KW-0732">Signal</keyword>
<accession>A0A4P9ZL34</accession>
<evidence type="ECO:0000313" key="2">
    <source>
        <dbReference type="EMBL" id="RKP33994.1"/>
    </source>
</evidence>
<dbReference type="AlphaFoldDB" id="A0A4P9ZL34"/>
<evidence type="ECO:0000256" key="1">
    <source>
        <dbReference type="SAM" id="SignalP"/>
    </source>
</evidence>
<gene>
    <name evidence="2" type="ORF">BJ085DRAFT_32163</name>
</gene>
<evidence type="ECO:0000313" key="3">
    <source>
        <dbReference type="Proteomes" id="UP000268162"/>
    </source>
</evidence>
<sequence length="448" mass="50492">MRVSIHIYAIATGLALIWHTQANLLKGTAGARMSTSPALDLTGYPIPPTKLKHETDFSTGLPTLRERHFNEFVAGKSAPSTWPQEKDWDGLFLFWNKLALLETWDVFLMSILATHKRCHEDCVRYYQGSGNRFQGNIQPARVYDQFLVNNRDFLTASPRVAIDVSKLADADFRTMFPMAASLTGARLFTLWEHFLHEGLVVGHTSSTRMTYMPGLVTGGTGVIFPLLADIIPEVVNRVTQTGLWYLCQNGRDEEVSQYFERVAAHIQTSKDDVGNTRTRTNGIREQAHAFLAFAYVRSKNLPSDQSQTIFNSNSNLITKPFFSSLGIGRRSLMRTLYSLKLYHKESFEAFWPVRAKTNGDSKAESQPILELAFRLTQEGSPVQYVPAAPINNADLVYTNLGTNPDFKLPPYGFDTNLQERDERIKQNAAKGFTLELFIFGISRKYPAS</sequence>
<dbReference type="Proteomes" id="UP000268162">
    <property type="component" value="Unassembled WGS sequence"/>
</dbReference>
<name>A0A4P9ZL34_9FUNG</name>
<dbReference type="EMBL" id="ML003417">
    <property type="protein sequence ID" value="RKP33994.1"/>
    <property type="molecule type" value="Genomic_DNA"/>
</dbReference>
<feature type="chain" id="PRO_5020702359" description="ER-bound oxygenase mpaB/mpaB'/Rubber oxygenase catalytic domain-containing protein" evidence="1">
    <location>
        <begin position="23"/>
        <end position="448"/>
    </location>
</feature>
<feature type="signal peptide" evidence="1">
    <location>
        <begin position="1"/>
        <end position="22"/>
    </location>
</feature>